<keyword evidence="21" id="KW-1185">Reference proteome</keyword>
<dbReference type="AlphaFoldDB" id="A0A9Q9ALU1"/>
<keyword evidence="10 18" id="KW-0547">Nucleotide-binding</keyword>
<comment type="function">
    <text evidence="17">Catalyzes conversion of folates to polyglutamate derivatives allowing concentration of folate compounds in the cell and the intracellular retention of these cofactors, which are important substrates for most of the folate-dependent enzymes that are involved in one-carbon transfer reactions involved in purine, pyrimidine and amino acid synthesis.</text>
</comment>
<dbReference type="EC" id="6.3.2.17" evidence="17"/>
<comment type="subcellular location">
    <subcellularLocation>
        <location evidence="3">Cytoplasm</location>
    </subcellularLocation>
    <subcellularLocation>
        <location evidence="1">Mitochondrion inner membrane</location>
    </subcellularLocation>
    <subcellularLocation>
        <location evidence="2">Mitochondrion matrix</location>
    </subcellularLocation>
</comment>
<dbReference type="GO" id="GO:0005743">
    <property type="term" value="C:mitochondrial inner membrane"/>
    <property type="evidence" value="ECO:0007669"/>
    <property type="project" value="UniProtKB-SubCell"/>
</dbReference>
<dbReference type="InterPro" id="IPR001645">
    <property type="entry name" value="Folylpolyglutamate_synth"/>
</dbReference>
<dbReference type="EMBL" id="CP099418">
    <property type="protein sequence ID" value="USW48478.1"/>
    <property type="molecule type" value="Genomic_DNA"/>
</dbReference>
<dbReference type="InterPro" id="IPR036615">
    <property type="entry name" value="Mur_ligase_C_dom_sf"/>
</dbReference>
<evidence type="ECO:0000313" key="21">
    <source>
        <dbReference type="Proteomes" id="UP001056384"/>
    </source>
</evidence>
<evidence type="ECO:0000256" key="13">
    <source>
        <dbReference type="ARBA" id="ARBA00022842"/>
    </source>
</evidence>
<sequence length="529" mass="58385">MSMCRLSARHVLKMQKRRCYSTGRDYNAAVAALNGLQSNFSIVEAIRKAGPGWNKRAIPEMLSWVRRIGYEPADFDTLNPIHIAGTKGKGSTSSFISSILAQYLPSKKSIYAERIPSAVGLYTSPHLRFVRERIKINNEPISEELFAKSFWEVWDRLEATKPSTAEHETRGIDGKPVYFHYLTLMALHCYLEQQVGTAVIECGIGGEYDTTNLFIKPSVTGITSLGIDHEALLGDTIEQIAWHKAGIFKEDVPAFTVEQPAEALKVLHERARERNTELYVVPPHAAIDSIELGLQGHFQKLNASLAIAVSALHLARLGFNGLPNPHDPNAALPAEFIQGLQDTRLGGRCDQRSDTTSPNVTWYIDGGHTLESIDVAGRWFASKAARFEESEMHRALVFNQQTRDAPALAKRLHDTLSAALKDGRPFKHAIFCPNTTYKDAGYKADLVSINTNKDDVNNLRVQDELAKSWDSIDPEASVHVVSTIEEAVGLARQLADGKPTNVLATGSLHLVGGLIEVLESEAEKCNAKL</sequence>
<keyword evidence="7 17" id="KW-0554">One-carbon metabolism</keyword>
<evidence type="ECO:0000313" key="20">
    <source>
        <dbReference type="EMBL" id="USW48478.1"/>
    </source>
</evidence>
<dbReference type="GO" id="GO:0005829">
    <property type="term" value="C:cytosol"/>
    <property type="evidence" value="ECO:0007669"/>
    <property type="project" value="TreeGrafter"/>
</dbReference>
<comment type="cofactor">
    <cofactor evidence="17">
        <name>a monovalent cation</name>
        <dbReference type="ChEBI" id="CHEBI:60242"/>
    </cofactor>
    <text evidence="17">A monovalent cation.</text>
</comment>
<proteinExistence type="inferred from homology"/>
<dbReference type="SUPFAM" id="SSF53244">
    <property type="entry name" value="MurD-like peptide ligases, peptide-binding domain"/>
    <property type="match status" value="1"/>
</dbReference>
<gene>
    <name evidence="20" type="ORF">Slin15195_G017970</name>
</gene>
<evidence type="ECO:0000256" key="8">
    <source>
        <dbReference type="ARBA" id="ARBA00022598"/>
    </source>
</evidence>
<evidence type="ECO:0000256" key="5">
    <source>
        <dbReference type="ARBA" id="ARBA00008276"/>
    </source>
</evidence>
<comment type="catalytic activity">
    <reaction evidence="16 17">
        <text>(6S)-5,6,7,8-tetrahydrofolyl-(gamma-L-Glu)(n) + L-glutamate + ATP = (6S)-5,6,7,8-tetrahydrofolyl-(gamma-L-Glu)(n+1) + ADP + phosphate + H(+)</text>
        <dbReference type="Rhea" id="RHEA:10580"/>
        <dbReference type="Rhea" id="RHEA-COMP:14738"/>
        <dbReference type="Rhea" id="RHEA-COMP:14740"/>
        <dbReference type="ChEBI" id="CHEBI:15378"/>
        <dbReference type="ChEBI" id="CHEBI:29985"/>
        <dbReference type="ChEBI" id="CHEBI:30616"/>
        <dbReference type="ChEBI" id="CHEBI:43474"/>
        <dbReference type="ChEBI" id="CHEBI:141005"/>
        <dbReference type="ChEBI" id="CHEBI:456216"/>
        <dbReference type="EC" id="6.3.2.17"/>
    </reaction>
</comment>
<dbReference type="FunFam" id="3.40.1190.10:FF:000009">
    <property type="entry name" value="Folylpolyglutamate synthase"/>
    <property type="match status" value="1"/>
</dbReference>
<keyword evidence="8 17" id="KW-0436">Ligase</keyword>
<dbReference type="GO" id="GO:0006730">
    <property type="term" value="P:one-carbon metabolic process"/>
    <property type="evidence" value="ECO:0007669"/>
    <property type="project" value="UniProtKB-KW"/>
</dbReference>
<dbReference type="GO" id="GO:0004326">
    <property type="term" value="F:tetrahydrofolylpolyglutamate synthase activity"/>
    <property type="evidence" value="ECO:0007669"/>
    <property type="project" value="UniProtKB-EC"/>
</dbReference>
<dbReference type="Gene3D" id="3.90.190.20">
    <property type="entry name" value="Mur ligase, C-terminal domain"/>
    <property type="match status" value="1"/>
</dbReference>
<keyword evidence="13 19" id="KW-0460">Magnesium</keyword>
<keyword evidence="6" id="KW-0963">Cytoplasm</keyword>
<comment type="pathway">
    <text evidence="4 17">Cofactor biosynthesis; tetrahydrofolylpolyglutamate biosynthesis.</text>
</comment>
<protein>
    <recommendedName>
        <fullName evidence="17">Folylpolyglutamate synthase</fullName>
        <ecNumber evidence="17">6.3.2.17</ecNumber>
    </recommendedName>
    <alternativeName>
        <fullName evidence="17">Folylpoly-gamma-glutamate synthetase</fullName>
    </alternativeName>
    <alternativeName>
        <fullName evidence="17">Tetrahydrofolylpolyglutamate synthase</fullName>
    </alternativeName>
</protein>
<dbReference type="GO" id="GO:0005759">
    <property type="term" value="C:mitochondrial matrix"/>
    <property type="evidence" value="ECO:0007669"/>
    <property type="project" value="UniProtKB-SubCell"/>
</dbReference>
<evidence type="ECO:0000256" key="19">
    <source>
        <dbReference type="PIRSR" id="PIRSR038895-2"/>
    </source>
</evidence>
<feature type="binding site" evidence="18">
    <location>
        <position position="348"/>
    </location>
    <ligand>
        <name>ATP</name>
        <dbReference type="ChEBI" id="CHEBI:30616"/>
    </ligand>
</feature>
<accession>A0A9Q9ALU1</accession>
<evidence type="ECO:0000256" key="17">
    <source>
        <dbReference type="PIRNR" id="PIRNR038895"/>
    </source>
</evidence>
<evidence type="ECO:0000256" key="11">
    <source>
        <dbReference type="ARBA" id="ARBA00022792"/>
    </source>
</evidence>
<evidence type="ECO:0000256" key="15">
    <source>
        <dbReference type="ARBA" id="ARBA00023136"/>
    </source>
</evidence>
<dbReference type="NCBIfam" id="TIGR01499">
    <property type="entry name" value="folC"/>
    <property type="match status" value="1"/>
</dbReference>
<evidence type="ECO:0000256" key="16">
    <source>
        <dbReference type="ARBA" id="ARBA00047493"/>
    </source>
</evidence>
<dbReference type="Proteomes" id="UP001056384">
    <property type="component" value="Chromosome 1"/>
</dbReference>
<feature type="binding site" evidence="19">
    <location>
        <position position="229"/>
    </location>
    <ligand>
        <name>Mg(2+)</name>
        <dbReference type="ChEBI" id="CHEBI:18420"/>
        <label>1</label>
    </ligand>
</feature>
<dbReference type="InterPro" id="IPR036565">
    <property type="entry name" value="Mur-like_cat_sf"/>
</dbReference>
<evidence type="ECO:0000256" key="3">
    <source>
        <dbReference type="ARBA" id="ARBA00004496"/>
    </source>
</evidence>
<organism evidence="20 21">
    <name type="scientific">Septoria linicola</name>
    <dbReference type="NCBI Taxonomy" id="215465"/>
    <lineage>
        <taxon>Eukaryota</taxon>
        <taxon>Fungi</taxon>
        <taxon>Dikarya</taxon>
        <taxon>Ascomycota</taxon>
        <taxon>Pezizomycotina</taxon>
        <taxon>Dothideomycetes</taxon>
        <taxon>Dothideomycetidae</taxon>
        <taxon>Mycosphaerellales</taxon>
        <taxon>Mycosphaerellaceae</taxon>
        <taxon>Septoria</taxon>
    </lineage>
</organism>
<evidence type="ECO:0000256" key="18">
    <source>
        <dbReference type="PIRSR" id="PIRSR038895-1"/>
    </source>
</evidence>
<keyword evidence="14" id="KW-0496">Mitochondrion</keyword>
<evidence type="ECO:0000256" key="7">
    <source>
        <dbReference type="ARBA" id="ARBA00022563"/>
    </source>
</evidence>
<keyword evidence="11" id="KW-0999">Mitochondrion inner membrane</keyword>
<dbReference type="PANTHER" id="PTHR11136">
    <property type="entry name" value="FOLYLPOLYGLUTAMATE SYNTHASE-RELATED"/>
    <property type="match status" value="1"/>
</dbReference>
<evidence type="ECO:0000256" key="2">
    <source>
        <dbReference type="ARBA" id="ARBA00004305"/>
    </source>
</evidence>
<evidence type="ECO:0000256" key="10">
    <source>
        <dbReference type="ARBA" id="ARBA00022741"/>
    </source>
</evidence>
<feature type="binding site" evidence="19">
    <location>
        <position position="201"/>
    </location>
    <ligand>
        <name>Mg(2+)</name>
        <dbReference type="ChEBI" id="CHEBI:18420"/>
        <label>1</label>
    </ligand>
</feature>
<evidence type="ECO:0000256" key="9">
    <source>
        <dbReference type="ARBA" id="ARBA00022723"/>
    </source>
</evidence>
<dbReference type="PIRSF" id="PIRSF038895">
    <property type="entry name" value="FPGS"/>
    <property type="match status" value="1"/>
</dbReference>
<evidence type="ECO:0000256" key="1">
    <source>
        <dbReference type="ARBA" id="ARBA00004273"/>
    </source>
</evidence>
<feature type="binding site" evidence="19">
    <location>
        <position position="124"/>
    </location>
    <ligand>
        <name>Mg(2+)</name>
        <dbReference type="ChEBI" id="CHEBI:18420"/>
        <label>1</label>
    </ligand>
</feature>
<evidence type="ECO:0000256" key="4">
    <source>
        <dbReference type="ARBA" id="ARBA00005150"/>
    </source>
</evidence>
<evidence type="ECO:0000256" key="14">
    <source>
        <dbReference type="ARBA" id="ARBA00023128"/>
    </source>
</evidence>
<keyword evidence="15" id="KW-0472">Membrane</keyword>
<keyword evidence="9 19" id="KW-0479">Metal-binding</keyword>
<dbReference type="SUPFAM" id="SSF53623">
    <property type="entry name" value="MurD-like peptide ligases, catalytic domain"/>
    <property type="match status" value="1"/>
</dbReference>
<evidence type="ECO:0000256" key="6">
    <source>
        <dbReference type="ARBA" id="ARBA00022490"/>
    </source>
</evidence>
<dbReference type="InterPro" id="IPR023600">
    <property type="entry name" value="Folylpolyglutamate_synth_euk"/>
</dbReference>
<dbReference type="PANTHER" id="PTHR11136:SF5">
    <property type="entry name" value="FOLYLPOLYGLUTAMATE SYNTHASE, MITOCHONDRIAL"/>
    <property type="match status" value="1"/>
</dbReference>
<reference evidence="20" key="1">
    <citation type="submission" date="2022-06" db="EMBL/GenBank/DDBJ databases">
        <title>Complete genome sequences of two strains of the flax pathogen Septoria linicola.</title>
        <authorList>
            <person name="Lapalu N."/>
            <person name="Simon A."/>
            <person name="Demenou B."/>
            <person name="Paumier D."/>
            <person name="Guillot M.-P."/>
            <person name="Gout L."/>
            <person name="Valade R."/>
        </authorList>
    </citation>
    <scope>NUCLEOTIDE SEQUENCE</scope>
    <source>
        <strain evidence="20">SE15195</strain>
    </source>
</reference>
<keyword evidence="12 18" id="KW-0067">ATP-binding</keyword>
<evidence type="ECO:0000256" key="12">
    <source>
        <dbReference type="ARBA" id="ARBA00022840"/>
    </source>
</evidence>
<dbReference type="OrthoDB" id="5212574at2759"/>
<name>A0A9Q9ALU1_9PEZI</name>
<dbReference type="GO" id="GO:0046872">
    <property type="term" value="F:metal ion binding"/>
    <property type="evidence" value="ECO:0007669"/>
    <property type="project" value="UniProtKB-KW"/>
</dbReference>
<dbReference type="Gene3D" id="3.40.1190.10">
    <property type="entry name" value="Mur-like, catalytic domain"/>
    <property type="match status" value="1"/>
</dbReference>
<feature type="binding site" evidence="18">
    <location>
        <position position="365"/>
    </location>
    <ligand>
        <name>ATP</name>
        <dbReference type="ChEBI" id="CHEBI:30616"/>
    </ligand>
</feature>
<comment type="similarity">
    <text evidence="5 17">Belongs to the folylpolyglutamate synthase family.</text>
</comment>
<dbReference type="GO" id="GO:0005524">
    <property type="term" value="F:ATP binding"/>
    <property type="evidence" value="ECO:0007669"/>
    <property type="project" value="UniProtKB-KW"/>
</dbReference>